<evidence type="ECO:0000313" key="2">
    <source>
        <dbReference type="Proteomes" id="UP001596137"/>
    </source>
</evidence>
<dbReference type="EMBL" id="JBHSRF010000007">
    <property type="protein sequence ID" value="MFC6080987.1"/>
    <property type="molecule type" value="Genomic_DNA"/>
</dbReference>
<accession>A0ABW1NDX2</accession>
<dbReference type="SUPFAM" id="SSF46785">
    <property type="entry name" value="Winged helix' DNA-binding domain"/>
    <property type="match status" value="1"/>
</dbReference>
<name>A0ABW1NDX2_9ACTN</name>
<dbReference type="Proteomes" id="UP001596137">
    <property type="component" value="Unassembled WGS sequence"/>
</dbReference>
<evidence type="ECO:0000313" key="1">
    <source>
        <dbReference type="EMBL" id="MFC6080987.1"/>
    </source>
</evidence>
<dbReference type="InterPro" id="IPR036390">
    <property type="entry name" value="WH_DNA-bd_sf"/>
</dbReference>
<gene>
    <name evidence="1" type="ORF">ACFP1K_07430</name>
</gene>
<keyword evidence="2" id="KW-1185">Reference proteome</keyword>
<dbReference type="RefSeq" id="WP_380748351.1">
    <property type="nucleotide sequence ID" value="NZ_JBHSRF010000007.1"/>
</dbReference>
<comment type="caution">
    <text evidence="1">The sequence shown here is derived from an EMBL/GenBank/DDBJ whole genome shotgun (WGS) entry which is preliminary data.</text>
</comment>
<protein>
    <recommendedName>
        <fullName evidence="3">MarR family transcriptional regulator</fullName>
    </recommendedName>
</protein>
<proteinExistence type="predicted"/>
<evidence type="ECO:0008006" key="3">
    <source>
        <dbReference type="Google" id="ProtNLM"/>
    </source>
</evidence>
<sequence>MRRRTLYGIKSTRAMRRVLLVLLTDAANIGGHTIIEAVGVGSRAANICLAQLVSRAWVTGEFTDGSPPQRRFYRLTPDGWSYAHQLLGLTPPEGRRG</sequence>
<reference evidence="2" key="1">
    <citation type="journal article" date="2019" name="Int. J. Syst. Evol. Microbiol.">
        <title>The Global Catalogue of Microorganisms (GCM) 10K type strain sequencing project: providing services to taxonomists for standard genome sequencing and annotation.</title>
        <authorList>
            <consortium name="The Broad Institute Genomics Platform"/>
            <consortium name="The Broad Institute Genome Sequencing Center for Infectious Disease"/>
            <person name="Wu L."/>
            <person name="Ma J."/>
        </authorList>
    </citation>
    <scope>NUCLEOTIDE SEQUENCE [LARGE SCALE GENOMIC DNA]</scope>
    <source>
        <strain evidence="2">JCM 30346</strain>
    </source>
</reference>
<organism evidence="1 2">
    <name type="scientific">Sphaerisporangium aureirubrum</name>
    <dbReference type="NCBI Taxonomy" id="1544736"/>
    <lineage>
        <taxon>Bacteria</taxon>
        <taxon>Bacillati</taxon>
        <taxon>Actinomycetota</taxon>
        <taxon>Actinomycetes</taxon>
        <taxon>Streptosporangiales</taxon>
        <taxon>Streptosporangiaceae</taxon>
        <taxon>Sphaerisporangium</taxon>
    </lineage>
</organism>